<dbReference type="InterPro" id="IPR027417">
    <property type="entry name" value="P-loop_NTPase"/>
</dbReference>
<feature type="transmembrane region" description="Helical" evidence="11">
    <location>
        <begin position="1299"/>
        <end position="1321"/>
    </location>
</feature>
<dbReference type="GO" id="GO:0016887">
    <property type="term" value="F:ATP hydrolysis activity"/>
    <property type="evidence" value="ECO:0007669"/>
    <property type="project" value="InterPro"/>
</dbReference>
<feature type="transmembrane region" description="Helical" evidence="11">
    <location>
        <begin position="1221"/>
        <end position="1243"/>
    </location>
</feature>
<feature type="transmembrane region" description="Helical" evidence="11">
    <location>
        <begin position="1147"/>
        <end position="1174"/>
    </location>
</feature>
<dbReference type="Pfam" id="PF00005">
    <property type="entry name" value="ABC_tran"/>
    <property type="match status" value="2"/>
</dbReference>
<feature type="transmembrane region" description="Helical" evidence="11">
    <location>
        <begin position="479"/>
        <end position="506"/>
    </location>
</feature>
<evidence type="ECO:0000256" key="7">
    <source>
        <dbReference type="ARBA" id="ARBA00022840"/>
    </source>
</evidence>
<protein>
    <recommendedName>
        <fullName evidence="10">Protein white</fullName>
    </recommendedName>
</protein>
<evidence type="ECO:0000313" key="13">
    <source>
        <dbReference type="Proteomes" id="UP000694920"/>
    </source>
</evidence>
<feature type="transmembrane region" description="Helical" evidence="11">
    <location>
        <begin position="583"/>
        <end position="605"/>
    </location>
</feature>
<evidence type="ECO:0000256" key="6">
    <source>
        <dbReference type="ARBA" id="ARBA00022741"/>
    </source>
</evidence>
<dbReference type="InterPro" id="IPR050352">
    <property type="entry name" value="ABCG_transporters"/>
</dbReference>
<evidence type="ECO:0000313" key="14">
    <source>
        <dbReference type="RefSeq" id="XP_024945590.1"/>
    </source>
</evidence>
<keyword evidence="6" id="KW-0547">Nucleotide-binding</keyword>
<dbReference type="GO" id="GO:0030659">
    <property type="term" value="C:cytoplasmic vesicle membrane"/>
    <property type="evidence" value="ECO:0007669"/>
    <property type="project" value="TreeGrafter"/>
</dbReference>
<dbReference type="Gene3D" id="3.40.50.300">
    <property type="entry name" value="P-loop containing nucleotide triphosphate hydrolases"/>
    <property type="match status" value="2"/>
</dbReference>
<dbReference type="GO" id="GO:0005524">
    <property type="term" value="F:ATP binding"/>
    <property type="evidence" value="ECO:0007669"/>
    <property type="project" value="UniProtKB-KW"/>
</dbReference>
<dbReference type="FunFam" id="3.40.50.300:FF:001225">
    <property type="entry name" value="ATP-binding cassette sub-family G member"/>
    <property type="match status" value="1"/>
</dbReference>
<evidence type="ECO:0000256" key="10">
    <source>
        <dbReference type="ARBA" id="ARBA00039188"/>
    </source>
</evidence>
<accession>A0AAJ7W5S1</accession>
<evidence type="ECO:0000259" key="12">
    <source>
        <dbReference type="PROSITE" id="PS50893"/>
    </source>
</evidence>
<evidence type="ECO:0000256" key="4">
    <source>
        <dbReference type="ARBA" id="ARBA00022474"/>
    </source>
</evidence>
<dbReference type="PROSITE" id="PS50893">
    <property type="entry name" value="ABC_TRANSPORTER_2"/>
    <property type="match status" value="2"/>
</dbReference>
<dbReference type="PANTHER" id="PTHR48041">
    <property type="entry name" value="ABC TRANSPORTER G FAMILY MEMBER 28"/>
    <property type="match status" value="1"/>
</dbReference>
<dbReference type="PANTHER" id="PTHR48041:SF129">
    <property type="entry name" value="PROTEIN WHITE"/>
    <property type="match status" value="1"/>
</dbReference>
<dbReference type="InterPro" id="IPR043926">
    <property type="entry name" value="ABCG_dom"/>
</dbReference>
<feature type="transmembrane region" description="Helical" evidence="11">
    <location>
        <begin position="518"/>
        <end position="543"/>
    </location>
</feature>
<keyword evidence="7" id="KW-0067">ATP-binding</keyword>
<evidence type="ECO:0000256" key="1">
    <source>
        <dbReference type="ARBA" id="ARBA00004141"/>
    </source>
</evidence>
<dbReference type="CDD" id="cd03213">
    <property type="entry name" value="ABCG_EPDR"/>
    <property type="match status" value="1"/>
</dbReference>
<feature type="transmembrane region" description="Helical" evidence="11">
    <location>
        <begin position="672"/>
        <end position="691"/>
    </location>
</feature>
<feature type="domain" description="ABC transporter" evidence="12">
    <location>
        <begin position="729"/>
        <end position="977"/>
    </location>
</feature>
<dbReference type="InterPro" id="IPR013525">
    <property type="entry name" value="ABC2_TM"/>
</dbReference>
<dbReference type="InterPro" id="IPR005284">
    <property type="entry name" value="Pigment_permease/Abcg"/>
</dbReference>
<gene>
    <name evidence="14" type="primary">LOC107272404</name>
</gene>
<dbReference type="GO" id="GO:0005886">
    <property type="term" value="C:plasma membrane"/>
    <property type="evidence" value="ECO:0007669"/>
    <property type="project" value="TreeGrafter"/>
</dbReference>
<evidence type="ECO:0000256" key="2">
    <source>
        <dbReference type="ARBA" id="ARBA00005814"/>
    </source>
</evidence>
<evidence type="ECO:0000256" key="3">
    <source>
        <dbReference type="ARBA" id="ARBA00022448"/>
    </source>
</evidence>
<dbReference type="GO" id="GO:0140359">
    <property type="term" value="F:ABC-type transporter activity"/>
    <property type="evidence" value="ECO:0007669"/>
    <property type="project" value="InterPro"/>
</dbReference>
<dbReference type="GO" id="GO:0031409">
    <property type="term" value="F:pigment binding"/>
    <property type="evidence" value="ECO:0007669"/>
    <property type="project" value="UniProtKB-KW"/>
</dbReference>
<feature type="domain" description="ABC transporter" evidence="12">
    <location>
        <begin position="99"/>
        <end position="347"/>
    </location>
</feature>
<dbReference type="Pfam" id="PF01061">
    <property type="entry name" value="ABC2_membrane"/>
    <property type="match status" value="2"/>
</dbReference>
<dbReference type="PROSITE" id="PS00211">
    <property type="entry name" value="ABC_TRANSPORTER_1"/>
    <property type="match status" value="2"/>
</dbReference>
<evidence type="ECO:0000256" key="5">
    <source>
        <dbReference type="ARBA" id="ARBA00022692"/>
    </source>
</evidence>
<evidence type="ECO:0000256" key="9">
    <source>
        <dbReference type="ARBA" id="ARBA00023136"/>
    </source>
</evidence>
<sequence>MTATDETEPLIATTPSGGSASALLTASGSKQRVNYNSVTFESHGNGKDVAYAGGSPEDCVRMEPIATEGAAASSTNYQGAGMPDKITYTWSDINVYVSGKKDRFWKRIFKGNKLVEQKHILKDVCGVAYPGELLVIMGSSGAGKTTLLNALTFRSGRGVTVSGIRAANGRRVTSTVLTSRTAYVQQDDLFIGTLTVKEHLLFQAMLRMDRDIPYRQRTKRVDEVISELALTKCKNTIIGIPGRIKGLSGGEMKRLSFASEVLTDPPLMFCDEPTSGLDSFMAHQVVSVLKALTAQGKTIIATLHQPSSELFALFDRILLMAEGRVAFMGNAEQACEFFKTLGAACPRNYNPADYFVQILAVVPGREASCRHSINSVCDTFQRSEQGIKIALEAEAVHGDFEDSLRDSTTTKSRSGSPYKASWCEQFRAVLWRSWLSVIKEPILVKVRLLQTVMVSLLVGVIYFGQQIDQDGVMNINGALYIFLTNMTFQNVFAVIHVFCAELPIFLREQRNGMYRTDIYFICKTLAETPIYIAVPFIFTMIAYPMVGLCPGFKHFFIATMIVALVANVSTSFGYLISCSSSSLSMALSIGPPVIIPFLLFGGFFLNTASVPEYFTWFSYLSWFRYGNEALLINQWSEVESIACTRSNATCPKTGHVVLQTFNFFEEDFWTDVVSLVALIIAFRFLAFLALFSKTFHKKIMEDILQELEDRTQIRHESYSATSETKGTTLSWRDLCIYSTSRGNQISKQLVNNVRGAVKSGNLTAILGGSGAGKTSLMTALAFRTAPGIIAHGDILVNGRLVDSSYMRQHSSFMHQEDIFIGTMTVMEHLTFMARMKLDRRIKSSEVRQRIDSLLREVGLSCKRNTRIGSGGADDKVLSGGEKKRLAFATEMLTDPKILFLDEPTTGLDAHSASVLVSRLTSFASRNRTVLCTIHQPSSATFDSFQRIILMADGRIAFSGTSSQAVNFFASQGYECPRSYNPADFLVATLAIAPRDEDSCRRTAQRICDAYLTSDACKELDVILQLELHIAQSYDWRKNLQDDRNFAEPHWYSRFYWLTHRGLLQVVRDPSVQLLRILQKLCLATMAGLCFVGAVKFDQRGIQAVQGVIFILVSENAFFPMYGTLSALPQELPLFLREYRSGMYPAHLYYLARVMSLMPGLIIEPILFTVIVYWMAGLRNTIEAFSMTLVVVAFTMNVSTACGFFFSAAFDSVPLAMAYLVPFDYILMITMGPFIRLGSLPIYVQWVKYISWLLHSTESLSIVQWKDVHNISCETTNSDLPCITEGSEVLNRYDFDEANYWIDILYMSIIYTGFHLLGYFCLWNRCRSK</sequence>
<keyword evidence="3" id="KW-0813">Transport</keyword>
<name>A0AAJ7W5S1_CEPCN</name>
<keyword evidence="5 11" id="KW-0812">Transmembrane</keyword>
<dbReference type="Pfam" id="PF19055">
    <property type="entry name" value="ABC2_membrane_7"/>
    <property type="match status" value="1"/>
</dbReference>
<comment type="subcellular location">
    <subcellularLocation>
        <location evidence="1">Membrane</location>
        <topology evidence="1">Multi-pass membrane protein</topology>
    </subcellularLocation>
</comment>
<organism evidence="13 14">
    <name type="scientific">Cephus cinctus</name>
    <name type="common">Wheat stem sawfly</name>
    <dbReference type="NCBI Taxonomy" id="211228"/>
    <lineage>
        <taxon>Eukaryota</taxon>
        <taxon>Metazoa</taxon>
        <taxon>Ecdysozoa</taxon>
        <taxon>Arthropoda</taxon>
        <taxon>Hexapoda</taxon>
        <taxon>Insecta</taxon>
        <taxon>Pterygota</taxon>
        <taxon>Neoptera</taxon>
        <taxon>Endopterygota</taxon>
        <taxon>Hymenoptera</taxon>
        <taxon>Cephoidea</taxon>
        <taxon>Cephidae</taxon>
        <taxon>Cephus</taxon>
    </lineage>
</organism>
<dbReference type="InterPro" id="IPR017871">
    <property type="entry name" value="ABC_transporter-like_CS"/>
</dbReference>
<reference evidence="14" key="1">
    <citation type="submission" date="2025-08" db="UniProtKB">
        <authorList>
            <consortium name="RefSeq"/>
        </authorList>
    </citation>
    <scope>IDENTIFICATION</scope>
</reference>
<proteinExistence type="inferred from homology"/>
<dbReference type="RefSeq" id="XP_024945590.1">
    <property type="nucleotide sequence ID" value="XM_025089822.1"/>
</dbReference>
<dbReference type="NCBIfam" id="TIGR00955">
    <property type="entry name" value="3a01204"/>
    <property type="match status" value="1"/>
</dbReference>
<feature type="transmembrane region" description="Helical" evidence="11">
    <location>
        <begin position="555"/>
        <end position="576"/>
    </location>
</feature>
<comment type="similarity">
    <text evidence="2">Belongs to the ABC transporter superfamily. ABCG family. Eye pigment precursor importer (TC 3.A.1.204) subfamily.</text>
</comment>
<dbReference type="SMART" id="SM00382">
    <property type="entry name" value="AAA"/>
    <property type="match status" value="2"/>
</dbReference>
<dbReference type="KEGG" id="ccin:107272404"/>
<evidence type="ECO:0000256" key="11">
    <source>
        <dbReference type="SAM" id="Phobius"/>
    </source>
</evidence>
<keyword evidence="4" id="KW-0608">Pigment</keyword>
<evidence type="ECO:0000256" key="8">
    <source>
        <dbReference type="ARBA" id="ARBA00022989"/>
    </source>
</evidence>
<dbReference type="Proteomes" id="UP000694920">
    <property type="component" value="Unplaced"/>
</dbReference>
<dbReference type="InterPro" id="IPR003439">
    <property type="entry name" value="ABC_transporter-like_ATP-bd"/>
</dbReference>
<dbReference type="SUPFAM" id="SSF52540">
    <property type="entry name" value="P-loop containing nucleoside triphosphate hydrolases"/>
    <property type="match status" value="2"/>
</dbReference>
<feature type="transmembrane region" description="Helical" evidence="11">
    <location>
        <begin position="1186"/>
        <end position="1209"/>
    </location>
</feature>
<dbReference type="InterPro" id="IPR003593">
    <property type="entry name" value="AAA+_ATPase"/>
</dbReference>
<keyword evidence="9 11" id="KW-0472">Membrane</keyword>
<keyword evidence="13" id="KW-1185">Reference proteome</keyword>
<keyword evidence="8 11" id="KW-1133">Transmembrane helix</keyword>
<dbReference type="GeneID" id="107272404"/>